<reference evidence="1" key="1">
    <citation type="submission" date="2022-11" db="EMBL/GenBank/DDBJ databases">
        <authorList>
            <person name="Hyden B.L."/>
            <person name="Feng K."/>
            <person name="Yates T."/>
            <person name="Jawdy S."/>
            <person name="Smart L.B."/>
            <person name="Muchero W."/>
        </authorList>
    </citation>
    <scope>NUCLEOTIDE SEQUENCE</scope>
    <source>
        <tissue evidence="1">Shoot tip</tissue>
    </source>
</reference>
<dbReference type="AlphaFoldDB" id="A0A9Q0QDN1"/>
<reference evidence="1" key="2">
    <citation type="journal article" date="2023" name="Int. J. Mol. Sci.">
        <title>De Novo Assembly and Annotation of 11 Diverse Shrub Willow (Salix) Genomes Reveals Novel Gene Organization in Sex-Linked Regions.</title>
        <authorList>
            <person name="Hyden B."/>
            <person name="Feng K."/>
            <person name="Yates T.B."/>
            <person name="Jawdy S."/>
            <person name="Cereghino C."/>
            <person name="Smart L.B."/>
            <person name="Muchero W."/>
        </authorList>
    </citation>
    <scope>NUCLEOTIDE SEQUENCE</scope>
    <source>
        <tissue evidence="1">Shoot tip</tissue>
    </source>
</reference>
<name>A0A9Q0QDN1_SALPP</name>
<dbReference type="Proteomes" id="UP001151532">
    <property type="component" value="Chromosome 3"/>
</dbReference>
<dbReference type="EMBL" id="JAPFFK010000016">
    <property type="protein sequence ID" value="KAJ6704664.1"/>
    <property type="molecule type" value="Genomic_DNA"/>
</dbReference>
<accession>A0A9Q0QDN1</accession>
<gene>
    <name evidence="1" type="ORF">OIU79_009559</name>
</gene>
<sequence>MGFTGTLLQNPQRIPPPDLCPAAYKASRAPVDHLYIYHLLDKGSHFQLKLGGISSDEQLQLPQETMRLLLCAGRSSSYQTVPTEASCHLQKGENPTNPWHYYTCMENPELASRACLQHSFLKTWA</sequence>
<evidence type="ECO:0000313" key="2">
    <source>
        <dbReference type="Proteomes" id="UP001151532"/>
    </source>
</evidence>
<proteinExistence type="predicted"/>
<comment type="caution">
    <text evidence="1">The sequence shown here is derived from an EMBL/GenBank/DDBJ whole genome shotgun (WGS) entry which is preliminary data.</text>
</comment>
<evidence type="ECO:0000313" key="1">
    <source>
        <dbReference type="EMBL" id="KAJ6704664.1"/>
    </source>
</evidence>
<keyword evidence="2" id="KW-1185">Reference proteome</keyword>
<protein>
    <submittedName>
        <fullName evidence="1">Uncharacterized protein</fullName>
    </submittedName>
</protein>
<organism evidence="1 2">
    <name type="scientific">Salix purpurea</name>
    <name type="common">Purple osier willow</name>
    <dbReference type="NCBI Taxonomy" id="77065"/>
    <lineage>
        <taxon>Eukaryota</taxon>
        <taxon>Viridiplantae</taxon>
        <taxon>Streptophyta</taxon>
        <taxon>Embryophyta</taxon>
        <taxon>Tracheophyta</taxon>
        <taxon>Spermatophyta</taxon>
        <taxon>Magnoliopsida</taxon>
        <taxon>eudicotyledons</taxon>
        <taxon>Gunneridae</taxon>
        <taxon>Pentapetalae</taxon>
        <taxon>rosids</taxon>
        <taxon>fabids</taxon>
        <taxon>Malpighiales</taxon>
        <taxon>Salicaceae</taxon>
        <taxon>Saliceae</taxon>
        <taxon>Salix</taxon>
    </lineage>
</organism>